<dbReference type="EMBL" id="UOEY01000063">
    <property type="protein sequence ID" value="VAW38754.1"/>
    <property type="molecule type" value="Genomic_DNA"/>
</dbReference>
<evidence type="ECO:0008006" key="2">
    <source>
        <dbReference type="Google" id="ProtNLM"/>
    </source>
</evidence>
<accession>A0A3B0W560</accession>
<gene>
    <name evidence="1" type="ORF">MNBD_DELTA04-121</name>
</gene>
<proteinExistence type="predicted"/>
<evidence type="ECO:0000313" key="1">
    <source>
        <dbReference type="EMBL" id="VAW38754.1"/>
    </source>
</evidence>
<dbReference type="AlphaFoldDB" id="A0A3B0W560"/>
<dbReference type="PROSITE" id="PS51257">
    <property type="entry name" value="PROKAR_LIPOPROTEIN"/>
    <property type="match status" value="1"/>
</dbReference>
<sequence length="125" mass="14493">MPRTLFIMLTALLLLGGCYSKPVRHLASDASLIQAGRSTRQDVLRYLGEPNGHRQVSPGVEEYVYYQTQRNFLEKTPFIGSLMKPNGYEMLIITLTGDRVTKCEFRSFNKKDREWAKDFTWKKVK</sequence>
<name>A0A3B0W560_9ZZZZ</name>
<reference evidence="1" key="1">
    <citation type="submission" date="2018-06" db="EMBL/GenBank/DDBJ databases">
        <authorList>
            <person name="Zhirakovskaya E."/>
        </authorList>
    </citation>
    <scope>NUCLEOTIDE SEQUENCE</scope>
</reference>
<protein>
    <recommendedName>
        <fullName evidence="2">Lipoprotein SmpA/OmlA domain-containing protein</fullName>
    </recommendedName>
</protein>
<organism evidence="1">
    <name type="scientific">hydrothermal vent metagenome</name>
    <dbReference type="NCBI Taxonomy" id="652676"/>
    <lineage>
        <taxon>unclassified sequences</taxon>
        <taxon>metagenomes</taxon>
        <taxon>ecological metagenomes</taxon>
    </lineage>
</organism>